<dbReference type="AlphaFoldDB" id="A0AAJ8BQU5"/>
<accession>A0AAJ8BQU5</accession>
<dbReference type="GeneID" id="84591105"/>
<feature type="region of interest" description="Disordered" evidence="1">
    <location>
        <begin position="97"/>
        <end position="116"/>
    </location>
</feature>
<sequence>MATAKWSPRWDIQNSGFLSVVPNHPHAADGLENYQTEEKPTPAEDIVVVVFLARALFSGNQNKAPSALAHGKDERTMSIQVANCRYGRNEACGRRTVVDGGGEEGGRDGWRGIQRV</sequence>
<dbReference type="RefSeq" id="XP_059600751.1">
    <property type="nucleotide sequence ID" value="XM_059747864.1"/>
</dbReference>
<evidence type="ECO:0000256" key="1">
    <source>
        <dbReference type="SAM" id="MobiDB-lite"/>
    </source>
</evidence>
<name>A0AAJ8BQU5_ASPNG</name>
<reference evidence="2" key="2">
    <citation type="submission" date="2025-08" db="UniProtKB">
        <authorList>
            <consortium name="RefSeq"/>
        </authorList>
    </citation>
    <scope>IDENTIFICATION</scope>
</reference>
<reference evidence="2" key="1">
    <citation type="submission" date="2025-02" db="EMBL/GenBank/DDBJ databases">
        <authorList>
            <consortium name="NCBI Genome Project"/>
        </authorList>
    </citation>
    <scope>NUCLEOTIDE SEQUENCE</scope>
</reference>
<organism evidence="2">
    <name type="scientific">Aspergillus niger</name>
    <dbReference type="NCBI Taxonomy" id="5061"/>
    <lineage>
        <taxon>Eukaryota</taxon>
        <taxon>Fungi</taxon>
        <taxon>Dikarya</taxon>
        <taxon>Ascomycota</taxon>
        <taxon>Pezizomycotina</taxon>
        <taxon>Eurotiomycetes</taxon>
        <taxon>Eurotiomycetidae</taxon>
        <taxon>Eurotiales</taxon>
        <taxon>Aspergillaceae</taxon>
        <taxon>Aspergillus</taxon>
        <taxon>Aspergillus subgen. Circumdati</taxon>
    </lineage>
</organism>
<gene>
    <name evidence="2" type="ORF">An05g00660</name>
</gene>
<dbReference type="VEuPathDB" id="FungiDB:An05g00660"/>
<proteinExistence type="predicted"/>
<protein>
    <submittedName>
        <fullName evidence="2">Uncharacterized protein</fullName>
    </submittedName>
</protein>
<evidence type="ECO:0000313" key="2">
    <source>
        <dbReference type="RefSeq" id="XP_059600751.1"/>
    </source>
</evidence>
<dbReference type="KEGG" id="ang:An05g00660"/>